<proteinExistence type="predicted"/>
<keyword evidence="2" id="KW-0812">Transmembrane</keyword>
<evidence type="ECO:0000256" key="2">
    <source>
        <dbReference type="SAM" id="Phobius"/>
    </source>
</evidence>
<gene>
    <name evidence="3" type="ORF">ALECFALPRED_007229</name>
</gene>
<comment type="caution">
    <text evidence="3">The sequence shown here is derived from an EMBL/GenBank/DDBJ whole genome shotgun (WGS) entry which is preliminary data.</text>
</comment>
<dbReference type="OrthoDB" id="5430136at2759"/>
<feature type="compositionally biased region" description="Basic and acidic residues" evidence="1">
    <location>
        <begin position="112"/>
        <end position="131"/>
    </location>
</feature>
<keyword evidence="2" id="KW-0472">Membrane</keyword>
<dbReference type="Proteomes" id="UP000664203">
    <property type="component" value="Unassembled WGS sequence"/>
</dbReference>
<evidence type="ECO:0000313" key="3">
    <source>
        <dbReference type="EMBL" id="CAF9911316.1"/>
    </source>
</evidence>
<name>A0A8H3EYT9_9LECA</name>
<dbReference type="AlphaFoldDB" id="A0A8H3EYT9"/>
<protein>
    <submittedName>
        <fullName evidence="3">Uncharacterized protein</fullName>
    </submittedName>
</protein>
<dbReference type="EMBL" id="CAJPDR010000047">
    <property type="protein sequence ID" value="CAF9911316.1"/>
    <property type="molecule type" value="Genomic_DNA"/>
</dbReference>
<feature type="transmembrane region" description="Helical" evidence="2">
    <location>
        <begin position="41"/>
        <end position="60"/>
    </location>
</feature>
<accession>A0A8H3EYT9</accession>
<organism evidence="3 4">
    <name type="scientific">Alectoria fallacina</name>
    <dbReference type="NCBI Taxonomy" id="1903189"/>
    <lineage>
        <taxon>Eukaryota</taxon>
        <taxon>Fungi</taxon>
        <taxon>Dikarya</taxon>
        <taxon>Ascomycota</taxon>
        <taxon>Pezizomycotina</taxon>
        <taxon>Lecanoromycetes</taxon>
        <taxon>OSLEUM clade</taxon>
        <taxon>Lecanoromycetidae</taxon>
        <taxon>Lecanorales</taxon>
        <taxon>Lecanorineae</taxon>
        <taxon>Parmeliaceae</taxon>
        <taxon>Alectoria</taxon>
    </lineage>
</organism>
<evidence type="ECO:0000256" key="1">
    <source>
        <dbReference type="SAM" id="MobiDB-lite"/>
    </source>
</evidence>
<sequence>MPPFPALLANASSPNFHIPHASQPTVISLSNFNQSQWGPDSIGTIVFGFAMFFMGVVALWQGRARRLGCEQDEEHGRRARVGGRPVDVADEFAMVDLAGEVGSERAAVGMDEGSREDEGFVKIERGMRTDTEGTLVGRDEDEGEVKGLEE</sequence>
<keyword evidence="2" id="KW-1133">Transmembrane helix</keyword>
<keyword evidence="4" id="KW-1185">Reference proteome</keyword>
<reference evidence="3" key="1">
    <citation type="submission" date="2021-03" db="EMBL/GenBank/DDBJ databases">
        <authorList>
            <person name="Tagirdzhanova G."/>
        </authorList>
    </citation>
    <scope>NUCLEOTIDE SEQUENCE</scope>
</reference>
<evidence type="ECO:0000313" key="4">
    <source>
        <dbReference type="Proteomes" id="UP000664203"/>
    </source>
</evidence>
<feature type="region of interest" description="Disordered" evidence="1">
    <location>
        <begin position="105"/>
        <end position="150"/>
    </location>
</feature>